<evidence type="ECO:0000313" key="3">
    <source>
        <dbReference type="Proteomes" id="UP000719766"/>
    </source>
</evidence>
<feature type="compositionally biased region" description="Acidic residues" evidence="1">
    <location>
        <begin position="200"/>
        <end position="210"/>
    </location>
</feature>
<feature type="region of interest" description="Disordered" evidence="1">
    <location>
        <begin position="151"/>
        <end position="354"/>
    </location>
</feature>
<keyword evidence="3" id="KW-1185">Reference proteome</keyword>
<feature type="region of interest" description="Disordered" evidence="1">
    <location>
        <begin position="458"/>
        <end position="516"/>
    </location>
</feature>
<feature type="compositionally biased region" description="Polar residues" evidence="1">
    <location>
        <begin position="325"/>
        <end position="338"/>
    </location>
</feature>
<name>A0A9P7J4U2_9AGAM</name>
<feature type="compositionally biased region" description="Basic and acidic residues" evidence="1">
    <location>
        <begin position="414"/>
        <end position="428"/>
    </location>
</feature>
<protein>
    <submittedName>
        <fullName evidence="2">Uncharacterized protein</fullName>
    </submittedName>
</protein>
<organism evidence="2 3">
    <name type="scientific">Suillus plorans</name>
    <dbReference type="NCBI Taxonomy" id="116603"/>
    <lineage>
        <taxon>Eukaryota</taxon>
        <taxon>Fungi</taxon>
        <taxon>Dikarya</taxon>
        <taxon>Basidiomycota</taxon>
        <taxon>Agaricomycotina</taxon>
        <taxon>Agaricomycetes</taxon>
        <taxon>Agaricomycetidae</taxon>
        <taxon>Boletales</taxon>
        <taxon>Suillineae</taxon>
        <taxon>Suillaceae</taxon>
        <taxon>Suillus</taxon>
    </lineage>
</organism>
<gene>
    <name evidence="2" type="ORF">HD556DRAFT_1284542</name>
</gene>
<dbReference type="AlphaFoldDB" id="A0A9P7J4U2"/>
<accession>A0A9P7J4U2</accession>
<comment type="caution">
    <text evidence="2">The sequence shown here is derived from an EMBL/GenBank/DDBJ whole genome shotgun (WGS) entry which is preliminary data.</text>
</comment>
<dbReference type="OrthoDB" id="3265210at2759"/>
<feature type="region of interest" description="Disordered" evidence="1">
    <location>
        <begin position="394"/>
        <end position="430"/>
    </location>
</feature>
<feature type="compositionally biased region" description="Basic and acidic residues" evidence="1">
    <location>
        <begin position="189"/>
        <end position="199"/>
    </location>
</feature>
<dbReference type="GeneID" id="64593082"/>
<evidence type="ECO:0000313" key="2">
    <source>
        <dbReference type="EMBL" id="KAG1802747.1"/>
    </source>
</evidence>
<dbReference type="Proteomes" id="UP000719766">
    <property type="component" value="Unassembled WGS sequence"/>
</dbReference>
<feature type="non-terminal residue" evidence="2">
    <location>
        <position position="1"/>
    </location>
</feature>
<feature type="compositionally biased region" description="Polar residues" evidence="1">
    <location>
        <begin position="397"/>
        <end position="409"/>
    </location>
</feature>
<proteinExistence type="predicted"/>
<feature type="compositionally biased region" description="Basic and acidic residues" evidence="1">
    <location>
        <begin position="231"/>
        <end position="244"/>
    </location>
</feature>
<evidence type="ECO:0000256" key="1">
    <source>
        <dbReference type="SAM" id="MobiDB-lite"/>
    </source>
</evidence>
<dbReference type="EMBL" id="JABBWE010000005">
    <property type="protein sequence ID" value="KAG1802747.1"/>
    <property type="molecule type" value="Genomic_DNA"/>
</dbReference>
<dbReference type="RefSeq" id="XP_041165644.1">
    <property type="nucleotide sequence ID" value="XM_041299318.1"/>
</dbReference>
<feature type="region of interest" description="Disordered" evidence="1">
    <location>
        <begin position="1"/>
        <end position="31"/>
    </location>
</feature>
<reference evidence="2" key="1">
    <citation type="journal article" date="2020" name="New Phytol.">
        <title>Comparative genomics reveals dynamic genome evolution in host specialist ectomycorrhizal fungi.</title>
        <authorList>
            <person name="Lofgren L.A."/>
            <person name="Nguyen N.H."/>
            <person name="Vilgalys R."/>
            <person name="Ruytinx J."/>
            <person name="Liao H.L."/>
            <person name="Branco S."/>
            <person name="Kuo A."/>
            <person name="LaButti K."/>
            <person name="Lipzen A."/>
            <person name="Andreopoulos W."/>
            <person name="Pangilinan J."/>
            <person name="Riley R."/>
            <person name="Hundley H."/>
            <person name="Na H."/>
            <person name="Barry K."/>
            <person name="Grigoriev I.V."/>
            <person name="Stajich J.E."/>
            <person name="Kennedy P.G."/>
        </authorList>
    </citation>
    <scope>NUCLEOTIDE SEQUENCE</scope>
    <source>
        <strain evidence="2">S12</strain>
    </source>
</reference>
<sequence length="650" mass="75635">MGSQPATTGPLYAPRTIRGTEPGLLDPTQPSRLLRAPDSTLSFASFDPRTALAGEDIPDLHKLSIGEDLPPPKRIVIETTPKGTSFWRFVPKARLDADVRDEGFWPRVIEICGEHVFCYQEQWEIYKLDPEYRCTVHFGFKFTSVVRVDPKAQRSRAPSLPGPKRARARTPTPEADNLLPRKRARSRRARVDSDDHSNDSESDGDEEEVEQMIVDGILRPRTKPLSNAVRSGREELKKERDNRWQKIKGAQAKYSQESQADGQPMSMDAEQFASQSNTGPAVPQAEENAKRKSLAIENGFTADTDDELPQKHTPTNGHARKRQRTISPSKAKQAFNQSKVKRETRKQAKVRAMDERHQKGFKQVFADYYPIDIDELRMLLVPLCSFNGSYFSSSVSDHNAQSTYPQPAASQEQSESRKSEESDEEAMRQAELAESIRKMRELDRDRPLWEEQRRKREALERAEEQERQAKAEQRRRAEAERQWQQREEAERQARQLRAEAERRDAEEERRRQEQRRFKQRQRWESGTWTSHRALERYRVLSEEFDAAKFTPDQPITFLDIPWPVLHHPSRLTVEDVDWSAVERFFATVKTSMRPQDYKDFVERSHRRFHPDRWRARKLWSAIRDDVERSCLEVAANTVAQAITPIWREVR</sequence>